<proteinExistence type="predicted"/>
<reference evidence="3" key="1">
    <citation type="journal article" date="2022" name="bioRxiv">
        <title>Sequencing and chromosome-scale assembly of the giantPleurodeles waltlgenome.</title>
        <authorList>
            <person name="Brown T."/>
            <person name="Elewa A."/>
            <person name="Iarovenko S."/>
            <person name="Subramanian E."/>
            <person name="Araus A.J."/>
            <person name="Petzold A."/>
            <person name="Susuki M."/>
            <person name="Suzuki K.-i.T."/>
            <person name="Hayashi T."/>
            <person name="Toyoda A."/>
            <person name="Oliveira C."/>
            <person name="Osipova E."/>
            <person name="Leigh N.D."/>
            <person name="Simon A."/>
            <person name="Yun M.H."/>
        </authorList>
    </citation>
    <scope>NUCLEOTIDE SEQUENCE</scope>
    <source>
        <strain evidence="3">20211129_DDA</strain>
        <tissue evidence="3">Liver</tissue>
    </source>
</reference>
<evidence type="ECO:0000256" key="2">
    <source>
        <dbReference type="SAM" id="Phobius"/>
    </source>
</evidence>
<evidence type="ECO:0000256" key="1">
    <source>
        <dbReference type="SAM" id="MobiDB-lite"/>
    </source>
</evidence>
<sequence>MARGTAAVTAGVMAETPEREKAVEDMGTAEKRKAEEFPAAVWRGRAAPGDAAENQEAVHPTLATFWEESGHSRGVGQNLRNSRGGEKKEKPMTKEKVETGEQFPSRHREGLLCAYHVYYFMFISALDSLAIISM</sequence>
<evidence type="ECO:0000313" key="3">
    <source>
        <dbReference type="EMBL" id="KAJ1193691.1"/>
    </source>
</evidence>
<evidence type="ECO:0000313" key="4">
    <source>
        <dbReference type="Proteomes" id="UP001066276"/>
    </source>
</evidence>
<accession>A0AAV7UZC4</accession>
<feature type="region of interest" description="Disordered" evidence="1">
    <location>
        <begin position="1"/>
        <end position="35"/>
    </location>
</feature>
<organism evidence="3 4">
    <name type="scientific">Pleurodeles waltl</name>
    <name type="common">Iberian ribbed newt</name>
    <dbReference type="NCBI Taxonomy" id="8319"/>
    <lineage>
        <taxon>Eukaryota</taxon>
        <taxon>Metazoa</taxon>
        <taxon>Chordata</taxon>
        <taxon>Craniata</taxon>
        <taxon>Vertebrata</taxon>
        <taxon>Euteleostomi</taxon>
        <taxon>Amphibia</taxon>
        <taxon>Batrachia</taxon>
        <taxon>Caudata</taxon>
        <taxon>Salamandroidea</taxon>
        <taxon>Salamandridae</taxon>
        <taxon>Pleurodelinae</taxon>
        <taxon>Pleurodeles</taxon>
    </lineage>
</organism>
<dbReference type="AlphaFoldDB" id="A0AAV7UZC4"/>
<keyword evidence="4" id="KW-1185">Reference proteome</keyword>
<comment type="caution">
    <text evidence="3">The sequence shown here is derived from an EMBL/GenBank/DDBJ whole genome shotgun (WGS) entry which is preliminary data.</text>
</comment>
<feature type="compositionally biased region" description="Basic and acidic residues" evidence="1">
    <location>
        <begin position="83"/>
        <end position="103"/>
    </location>
</feature>
<feature type="compositionally biased region" description="Basic and acidic residues" evidence="1">
    <location>
        <begin position="16"/>
        <end position="35"/>
    </location>
</feature>
<dbReference type="Proteomes" id="UP001066276">
    <property type="component" value="Chromosome 2_2"/>
</dbReference>
<protein>
    <submittedName>
        <fullName evidence="3">Uncharacterized protein</fullName>
    </submittedName>
</protein>
<keyword evidence="2" id="KW-0812">Transmembrane</keyword>
<keyword evidence="2" id="KW-1133">Transmembrane helix</keyword>
<name>A0AAV7UZC4_PLEWA</name>
<keyword evidence="2" id="KW-0472">Membrane</keyword>
<dbReference type="EMBL" id="JANPWB010000004">
    <property type="protein sequence ID" value="KAJ1193691.1"/>
    <property type="molecule type" value="Genomic_DNA"/>
</dbReference>
<gene>
    <name evidence="3" type="ORF">NDU88_002987</name>
</gene>
<feature type="region of interest" description="Disordered" evidence="1">
    <location>
        <begin position="67"/>
        <end position="103"/>
    </location>
</feature>
<feature type="transmembrane region" description="Helical" evidence="2">
    <location>
        <begin position="112"/>
        <end position="132"/>
    </location>
</feature>